<organism evidence="2 3">
    <name type="scientific">Prorocentrum cordatum</name>
    <dbReference type="NCBI Taxonomy" id="2364126"/>
    <lineage>
        <taxon>Eukaryota</taxon>
        <taxon>Sar</taxon>
        <taxon>Alveolata</taxon>
        <taxon>Dinophyceae</taxon>
        <taxon>Prorocentrales</taxon>
        <taxon>Prorocentraceae</taxon>
        <taxon>Prorocentrum</taxon>
    </lineage>
</organism>
<gene>
    <name evidence="2" type="ORF">PCOR1329_LOCUS79898</name>
</gene>
<dbReference type="Proteomes" id="UP001189429">
    <property type="component" value="Unassembled WGS sequence"/>
</dbReference>
<keyword evidence="3" id="KW-1185">Reference proteome</keyword>
<accession>A0ABN9XUT0</accession>
<sequence length="468" mass="50816">MPTPAARAAGHTQEDAPPAPGAHRPSANSSGGAAAPHLEVGGGGGGHPAPAGASAAPGGPASDTSSSTTRTTATTTTTTTGPLFCNRSAPLPEERRPRPFGLPEAWRKGCENLADHPDDEDVQEEYPGRNWCWAWLKAQGCYWTRSHWTWWEAQERIALEGHAPDPHELPFEPLLNASLCERRMLGYGPQHSDEALKEARDWVDAHVDIYVLSLPSERRRWHNMQARLRRLGLDASLVPGVNAGDADALQAAFEEGLIPEGYDLREAQAAAEPIGGIVGTVGCASAHFRALGRAAAAGVAGGAAPKRPLALILEDDAELEDDFSARLRELLDEVPCDWGALSLKTRCPYGACVSPHLTRVWPDRNEPEGKCNHGVNYGFYAMLYRKEALPRITAELRKTVWQRDRPRCLDIDVALASISHRIPYYAVPSLQLPGLVHEGNQGSTRYQNNMKKLSQTDRLKDAQAVTEG</sequence>
<name>A0ABN9XUT0_9DINO</name>
<evidence type="ECO:0000313" key="2">
    <source>
        <dbReference type="EMBL" id="CAK0903617.1"/>
    </source>
</evidence>
<comment type="caution">
    <text evidence="2">The sequence shown here is derived from an EMBL/GenBank/DDBJ whole genome shotgun (WGS) entry which is preliminary data.</text>
</comment>
<evidence type="ECO:0000313" key="3">
    <source>
        <dbReference type="Proteomes" id="UP001189429"/>
    </source>
</evidence>
<feature type="compositionally biased region" description="Low complexity" evidence="1">
    <location>
        <begin position="26"/>
        <end position="35"/>
    </location>
</feature>
<dbReference type="EMBL" id="CAUYUJ010021270">
    <property type="protein sequence ID" value="CAK0903617.1"/>
    <property type="molecule type" value="Genomic_DNA"/>
</dbReference>
<evidence type="ECO:0000256" key="1">
    <source>
        <dbReference type="SAM" id="MobiDB-lite"/>
    </source>
</evidence>
<feature type="region of interest" description="Disordered" evidence="1">
    <location>
        <begin position="1"/>
        <end position="103"/>
    </location>
</feature>
<feature type="compositionally biased region" description="Low complexity" evidence="1">
    <location>
        <begin position="48"/>
        <end position="80"/>
    </location>
</feature>
<proteinExistence type="predicted"/>
<protein>
    <submittedName>
        <fullName evidence="2">Uncharacterized protein</fullName>
    </submittedName>
</protein>
<reference evidence="2" key="1">
    <citation type="submission" date="2023-10" db="EMBL/GenBank/DDBJ databases">
        <authorList>
            <person name="Chen Y."/>
            <person name="Shah S."/>
            <person name="Dougan E. K."/>
            <person name="Thang M."/>
            <person name="Chan C."/>
        </authorList>
    </citation>
    <scope>NUCLEOTIDE SEQUENCE [LARGE SCALE GENOMIC DNA]</scope>
</reference>